<dbReference type="PANTHER" id="PTHR42963:SF1">
    <property type="entry name" value="DUF4476 DOMAIN-CONTAINING PROTEIN"/>
    <property type="match status" value="1"/>
</dbReference>
<dbReference type="Proteomes" id="UP000250675">
    <property type="component" value="Unassembled WGS sequence"/>
</dbReference>
<feature type="region of interest" description="Disordered" evidence="6">
    <location>
        <begin position="1"/>
        <end position="24"/>
    </location>
</feature>
<dbReference type="InterPro" id="IPR050308">
    <property type="entry name" value="MukB/SMC"/>
</dbReference>
<evidence type="ECO:0000256" key="5">
    <source>
        <dbReference type="SAM" id="Coils"/>
    </source>
</evidence>
<gene>
    <name evidence="7" type="primary">mukB_2</name>
    <name evidence="7" type="ORF">NCTC9645_06522</name>
</gene>
<evidence type="ECO:0000313" key="7">
    <source>
        <dbReference type="EMBL" id="SQC88375.1"/>
    </source>
</evidence>
<sequence>MQRRAHFSYSDSAEMLSGNSDLNEKLRQRLEQAESERSRARDAMRAHAAQLSQYNQVLASLKSSYDTKKELLNDLYKELQDIGVRADAGAEERARARRDELHMQLSNNRSRRNQLEKALTFCEAEMDNLTRKLRKLERDYCEMREQVVTAKAGWCAVMRLVKDNGVERRLHRRELAYLSADELRSMSDKALGALRLAVADNEHLRDVLRISEDPKRPERKIQFFVAVYQHLRERIRQDIIRTDDPVEAIEQMEIELSA</sequence>
<dbReference type="GO" id="GO:0003677">
    <property type="term" value="F:DNA binding"/>
    <property type="evidence" value="ECO:0007669"/>
    <property type="project" value="UniProtKB-KW"/>
</dbReference>
<dbReference type="GO" id="GO:0007059">
    <property type="term" value="P:chromosome segregation"/>
    <property type="evidence" value="ECO:0007669"/>
    <property type="project" value="UniProtKB-KW"/>
</dbReference>
<keyword evidence="1" id="KW-0963">Cytoplasm</keyword>
<proteinExistence type="predicted"/>
<protein>
    <submittedName>
        <fullName evidence="7">Chromosome partition protein MukB</fullName>
    </submittedName>
</protein>
<reference evidence="7 8" key="1">
    <citation type="submission" date="2018-06" db="EMBL/GenBank/DDBJ databases">
        <authorList>
            <consortium name="Pathogen Informatics"/>
            <person name="Doyle S."/>
        </authorList>
    </citation>
    <scope>NUCLEOTIDE SEQUENCE [LARGE SCALE GENOMIC DNA]</scope>
    <source>
        <strain evidence="7 8">NCTC9645</strain>
    </source>
</reference>
<evidence type="ECO:0000256" key="6">
    <source>
        <dbReference type="SAM" id="MobiDB-lite"/>
    </source>
</evidence>
<evidence type="ECO:0000256" key="3">
    <source>
        <dbReference type="ARBA" id="ARBA00023067"/>
    </source>
</evidence>
<accession>A0A2X3J0A5</accession>
<keyword evidence="5" id="KW-0175">Coiled coil</keyword>
<dbReference type="AlphaFoldDB" id="A0A2X3J0A5"/>
<keyword evidence="3" id="KW-0226">DNA condensation</keyword>
<evidence type="ECO:0000256" key="1">
    <source>
        <dbReference type="ARBA" id="ARBA00022490"/>
    </source>
</evidence>
<keyword evidence="4" id="KW-0238">DNA-binding</keyword>
<dbReference type="PANTHER" id="PTHR42963">
    <property type="entry name" value="CHROMOSOME PARTITION PROTEIN MUKB"/>
    <property type="match status" value="1"/>
</dbReference>
<evidence type="ECO:0000256" key="4">
    <source>
        <dbReference type="ARBA" id="ARBA00023125"/>
    </source>
</evidence>
<organism evidence="7 8">
    <name type="scientific">Klebsiella pneumoniae</name>
    <dbReference type="NCBI Taxonomy" id="573"/>
    <lineage>
        <taxon>Bacteria</taxon>
        <taxon>Pseudomonadati</taxon>
        <taxon>Pseudomonadota</taxon>
        <taxon>Gammaproteobacteria</taxon>
        <taxon>Enterobacterales</taxon>
        <taxon>Enterobacteriaceae</taxon>
        <taxon>Klebsiella/Raoultella group</taxon>
        <taxon>Klebsiella</taxon>
        <taxon>Klebsiella pneumoniae complex</taxon>
    </lineage>
</organism>
<name>A0A2X3J0A5_KLEPN</name>
<dbReference type="GO" id="GO:0030261">
    <property type="term" value="P:chromosome condensation"/>
    <property type="evidence" value="ECO:0007669"/>
    <property type="project" value="UniProtKB-KW"/>
</dbReference>
<feature type="coiled-coil region" evidence="5">
    <location>
        <begin position="112"/>
        <end position="146"/>
    </location>
</feature>
<dbReference type="GO" id="GO:0005737">
    <property type="term" value="C:cytoplasm"/>
    <property type="evidence" value="ECO:0007669"/>
    <property type="project" value="TreeGrafter"/>
</dbReference>
<dbReference type="EMBL" id="UASO01000012">
    <property type="protein sequence ID" value="SQC88375.1"/>
    <property type="molecule type" value="Genomic_DNA"/>
</dbReference>
<keyword evidence="2" id="KW-0159">Chromosome partition</keyword>
<evidence type="ECO:0000313" key="8">
    <source>
        <dbReference type="Proteomes" id="UP000250675"/>
    </source>
</evidence>
<evidence type="ECO:0000256" key="2">
    <source>
        <dbReference type="ARBA" id="ARBA00022829"/>
    </source>
</evidence>